<dbReference type="Gene3D" id="3.30.300.30">
    <property type="match status" value="1"/>
</dbReference>
<dbReference type="SUPFAM" id="SSF56801">
    <property type="entry name" value="Acetyl-CoA synthetase-like"/>
    <property type="match status" value="1"/>
</dbReference>
<dbReference type="CDD" id="cd05936">
    <property type="entry name" value="FC-FACS_FadD_like"/>
    <property type="match status" value="1"/>
</dbReference>
<keyword evidence="2 5" id="KW-0436">Ligase</keyword>
<proteinExistence type="inferred from homology"/>
<dbReference type="InterPro" id="IPR050237">
    <property type="entry name" value="ATP-dep_AMP-bd_enzyme"/>
</dbReference>
<dbReference type="NCBIfam" id="NF004837">
    <property type="entry name" value="PRK06187.1"/>
    <property type="match status" value="1"/>
</dbReference>
<evidence type="ECO:0000313" key="5">
    <source>
        <dbReference type="EMBL" id="RNB69909.1"/>
    </source>
</evidence>
<sequence>MSQLDMTQVTLPEVLESTCERYPERSAVYFKGMQMDYQTLTERVRRFAAGLRDLGIEKGDRVGIMLPNCPHFPIAYYGILQVGAIVVQINPMAVPAELEHFLGDSGAKAIVVFAPLLPVIDKVAQAASLKKIVVELPPSGVTYSGNNILFEALFASGESLPRVPLSTDDIAVLQYTGGTTGRSKGAMLTHGNLVCNAFQISQILKASKDGEAEDDQDRILTVIPLFHVYGMTVCMNMGIIDGSQLIMLPRFDRDEVLETIRDAKPTLFPGVPTMYVAVNAHPNAAEYGLSSIRFCLSGSAPLPVEIIKEFTAKTGSTIMEGYGLSEASPVTHFNPIDKQKPGSVGKAILHTESKIVDLQDGKSELAPGEVGELIIRGPQVMSGYWNMPEETENVIRDGWLYTGDIAYRDEEDYYYIVDRKKDMIIAGGYNIYPREVEEVLYQHPAVMEAVVIGVPDAYLGESVKAVVVLKANASLTAEELNAFCRENMAAYKVPRLIEFRDSLPKTAVGKILRRTLREQELAKTAAEQSE</sequence>
<evidence type="ECO:0000259" key="4">
    <source>
        <dbReference type="Pfam" id="PF13193"/>
    </source>
</evidence>
<evidence type="ECO:0000256" key="2">
    <source>
        <dbReference type="ARBA" id="ARBA00022598"/>
    </source>
</evidence>
<organism evidence="5 6">
    <name type="scientific">Brevibacillus invocatus</name>
    <dbReference type="NCBI Taxonomy" id="173959"/>
    <lineage>
        <taxon>Bacteria</taxon>
        <taxon>Bacillati</taxon>
        <taxon>Bacillota</taxon>
        <taxon>Bacilli</taxon>
        <taxon>Bacillales</taxon>
        <taxon>Paenibacillaceae</taxon>
        <taxon>Brevibacillus</taxon>
    </lineage>
</organism>
<protein>
    <submittedName>
        <fullName evidence="5">Long-chain fatty acid--CoA ligase</fullName>
    </submittedName>
</protein>
<dbReference type="OrthoDB" id="9757771at2"/>
<feature type="domain" description="AMP-dependent synthetase/ligase" evidence="3">
    <location>
        <begin position="16"/>
        <end position="385"/>
    </location>
</feature>
<evidence type="ECO:0000259" key="3">
    <source>
        <dbReference type="Pfam" id="PF00501"/>
    </source>
</evidence>
<comment type="caution">
    <text evidence="5">The sequence shown here is derived from an EMBL/GenBank/DDBJ whole genome shotgun (WGS) entry which is preliminary data.</text>
</comment>
<dbReference type="PROSITE" id="PS00455">
    <property type="entry name" value="AMP_BINDING"/>
    <property type="match status" value="1"/>
</dbReference>
<name>A0A3M8C2L0_9BACL</name>
<dbReference type="EMBL" id="RHHR01000036">
    <property type="protein sequence ID" value="RNB69909.1"/>
    <property type="molecule type" value="Genomic_DNA"/>
</dbReference>
<dbReference type="Gene3D" id="3.40.50.12780">
    <property type="entry name" value="N-terminal domain of ligase-like"/>
    <property type="match status" value="1"/>
</dbReference>
<dbReference type="GO" id="GO:0016878">
    <property type="term" value="F:acid-thiol ligase activity"/>
    <property type="evidence" value="ECO:0007669"/>
    <property type="project" value="UniProtKB-ARBA"/>
</dbReference>
<reference evidence="5 6" key="1">
    <citation type="submission" date="2018-10" db="EMBL/GenBank/DDBJ databases">
        <title>Phylogenomics of Brevibacillus.</title>
        <authorList>
            <person name="Dunlap C."/>
        </authorList>
    </citation>
    <scope>NUCLEOTIDE SEQUENCE [LARGE SCALE GENOMIC DNA]</scope>
    <source>
        <strain evidence="5 6">JCM 12215</strain>
    </source>
</reference>
<feature type="domain" description="AMP-binding enzyme C-terminal" evidence="4">
    <location>
        <begin position="435"/>
        <end position="510"/>
    </location>
</feature>
<comment type="similarity">
    <text evidence="1">Belongs to the ATP-dependent AMP-binding enzyme family.</text>
</comment>
<dbReference type="FunFam" id="3.30.300.30:FF:000008">
    <property type="entry name" value="2,3-dihydroxybenzoate-AMP ligase"/>
    <property type="match status" value="1"/>
</dbReference>
<dbReference type="PANTHER" id="PTHR43767:SF1">
    <property type="entry name" value="NONRIBOSOMAL PEPTIDE SYNTHASE PES1 (EUROFUNG)-RELATED"/>
    <property type="match status" value="1"/>
</dbReference>
<dbReference type="AlphaFoldDB" id="A0A3M8C2L0"/>
<dbReference type="InterPro" id="IPR042099">
    <property type="entry name" value="ANL_N_sf"/>
</dbReference>
<dbReference type="InterPro" id="IPR000873">
    <property type="entry name" value="AMP-dep_synth/lig_dom"/>
</dbReference>
<dbReference type="InterPro" id="IPR025110">
    <property type="entry name" value="AMP-bd_C"/>
</dbReference>
<dbReference type="Pfam" id="PF13193">
    <property type="entry name" value="AMP-binding_C"/>
    <property type="match status" value="1"/>
</dbReference>
<accession>A0A3M8C2L0</accession>
<dbReference type="InterPro" id="IPR045851">
    <property type="entry name" value="AMP-bd_C_sf"/>
</dbReference>
<dbReference type="FunFam" id="3.40.50.12780:FF:000003">
    <property type="entry name" value="Long-chain-fatty-acid--CoA ligase FadD"/>
    <property type="match status" value="1"/>
</dbReference>
<dbReference type="Pfam" id="PF00501">
    <property type="entry name" value="AMP-binding"/>
    <property type="match status" value="1"/>
</dbReference>
<keyword evidence="6" id="KW-1185">Reference proteome</keyword>
<dbReference type="PANTHER" id="PTHR43767">
    <property type="entry name" value="LONG-CHAIN-FATTY-ACID--COA LIGASE"/>
    <property type="match status" value="1"/>
</dbReference>
<dbReference type="InterPro" id="IPR020845">
    <property type="entry name" value="AMP-binding_CS"/>
</dbReference>
<dbReference type="Proteomes" id="UP000282028">
    <property type="component" value="Unassembled WGS sequence"/>
</dbReference>
<dbReference type="RefSeq" id="WP_122910380.1">
    <property type="nucleotide sequence ID" value="NZ_CBCSBE010000013.1"/>
</dbReference>
<evidence type="ECO:0000256" key="1">
    <source>
        <dbReference type="ARBA" id="ARBA00006432"/>
    </source>
</evidence>
<gene>
    <name evidence="5" type="ORF">EDM52_18220</name>
</gene>
<evidence type="ECO:0000313" key="6">
    <source>
        <dbReference type="Proteomes" id="UP000282028"/>
    </source>
</evidence>